<dbReference type="SUPFAM" id="SSF53474">
    <property type="entry name" value="alpha/beta-Hydrolases"/>
    <property type="match status" value="1"/>
</dbReference>
<evidence type="ECO:0000313" key="2">
    <source>
        <dbReference type="EMBL" id="MBO1320046.1"/>
    </source>
</evidence>
<dbReference type="InterPro" id="IPR000073">
    <property type="entry name" value="AB_hydrolase_1"/>
</dbReference>
<evidence type="ECO:0000313" key="3">
    <source>
        <dbReference type="Proteomes" id="UP000664417"/>
    </source>
</evidence>
<dbReference type="InterPro" id="IPR029058">
    <property type="entry name" value="AB_hydrolase_fold"/>
</dbReference>
<dbReference type="GO" id="GO:0016787">
    <property type="term" value="F:hydrolase activity"/>
    <property type="evidence" value="ECO:0007669"/>
    <property type="project" value="UniProtKB-KW"/>
</dbReference>
<protein>
    <submittedName>
        <fullName evidence="2">Alpha/beta hydrolase</fullName>
    </submittedName>
</protein>
<name>A0A8J7U666_9BACT</name>
<dbReference type="AlphaFoldDB" id="A0A8J7U666"/>
<dbReference type="Pfam" id="PF12697">
    <property type="entry name" value="Abhydrolase_6"/>
    <property type="match status" value="1"/>
</dbReference>
<comment type="caution">
    <text evidence="2">The sequence shown here is derived from an EMBL/GenBank/DDBJ whole genome shotgun (WGS) entry which is preliminary data.</text>
</comment>
<dbReference type="Gene3D" id="3.40.50.1820">
    <property type="entry name" value="alpha/beta hydrolase"/>
    <property type="match status" value="1"/>
</dbReference>
<dbReference type="RefSeq" id="WP_207859999.1">
    <property type="nucleotide sequence ID" value="NZ_JAFREP010000015.1"/>
</dbReference>
<accession>A0A8J7U666</accession>
<dbReference type="Proteomes" id="UP000664417">
    <property type="component" value="Unassembled WGS sequence"/>
</dbReference>
<sequence length="220" mass="24729">MASQVQPNRSVVLLHGIRTTGKLNVLRFEKPLQEAGYHIHPFDLPFTFFRETVLNPRADRERAAELAASLQDRRPHLIAHSNGARVACLAMEQGAQFDTVIFFAPAWSSTKRFPKNGFKRLIVIHSNADMPLRLGGMIPGHDFGWLGLRGYHGPSDARIRNIPATGTAHMAYFQDAQWQRWSRFALKALADDVPKSEPRENMARVAAMLPRLSLTATITH</sequence>
<organism evidence="2 3">
    <name type="scientific">Acanthopleuribacter pedis</name>
    <dbReference type="NCBI Taxonomy" id="442870"/>
    <lineage>
        <taxon>Bacteria</taxon>
        <taxon>Pseudomonadati</taxon>
        <taxon>Acidobacteriota</taxon>
        <taxon>Holophagae</taxon>
        <taxon>Acanthopleuribacterales</taxon>
        <taxon>Acanthopleuribacteraceae</taxon>
        <taxon>Acanthopleuribacter</taxon>
    </lineage>
</organism>
<feature type="domain" description="AB hydrolase-1" evidence="1">
    <location>
        <begin position="11"/>
        <end position="188"/>
    </location>
</feature>
<reference evidence="2" key="1">
    <citation type="submission" date="2021-03" db="EMBL/GenBank/DDBJ databases">
        <authorList>
            <person name="Wang G."/>
        </authorList>
    </citation>
    <scope>NUCLEOTIDE SEQUENCE</scope>
    <source>
        <strain evidence="2">KCTC 12899</strain>
    </source>
</reference>
<evidence type="ECO:0000259" key="1">
    <source>
        <dbReference type="Pfam" id="PF12697"/>
    </source>
</evidence>
<proteinExistence type="predicted"/>
<keyword evidence="3" id="KW-1185">Reference proteome</keyword>
<dbReference type="EMBL" id="JAFREP010000015">
    <property type="protein sequence ID" value="MBO1320046.1"/>
    <property type="molecule type" value="Genomic_DNA"/>
</dbReference>
<gene>
    <name evidence="2" type="ORF">J3U88_16345</name>
</gene>
<keyword evidence="2" id="KW-0378">Hydrolase</keyword>